<name>A0ABU0LW26_9HYPH</name>
<dbReference type="InterPro" id="IPR000086">
    <property type="entry name" value="NUDIX_hydrolase_dom"/>
</dbReference>
<evidence type="ECO:0000313" key="4">
    <source>
        <dbReference type="EMBL" id="MDQ0512874.1"/>
    </source>
</evidence>
<dbReference type="Proteomes" id="UP001235094">
    <property type="component" value="Unassembled WGS sequence"/>
</dbReference>
<protein>
    <submittedName>
        <fullName evidence="4">ADP-ribose pyrophosphatase YjhB (NUDIX family)</fullName>
    </submittedName>
</protein>
<accession>A0ABU0LW26</accession>
<dbReference type="PANTHER" id="PTHR43046:SF14">
    <property type="entry name" value="MUTT_NUDIX FAMILY PROTEIN"/>
    <property type="match status" value="1"/>
</dbReference>
<proteinExistence type="predicted"/>
<organism evidence="4 5">
    <name type="scientific">Ancylobacter amanitiformis</name>
    <dbReference type="NCBI Taxonomy" id="217069"/>
    <lineage>
        <taxon>Bacteria</taxon>
        <taxon>Pseudomonadati</taxon>
        <taxon>Pseudomonadota</taxon>
        <taxon>Alphaproteobacteria</taxon>
        <taxon>Hyphomicrobiales</taxon>
        <taxon>Xanthobacteraceae</taxon>
        <taxon>Ancylobacter</taxon>
    </lineage>
</organism>
<sequence length="162" mass="17746">MAVQKHIGARLITRLITRLMHRWSRLSRGMTLGVKGVVINPAGEILLLRHSYVPGWHLPGGGVEVGETAGHALARELAEEAALTLTGPPRLHGLLLNLNLARRDHVAVFVIEHFTQGRPDVPNREIREIGFFAPQALPEDTTGPTRRRIAEVLGAAPPAAHW</sequence>
<dbReference type="PANTHER" id="PTHR43046">
    <property type="entry name" value="GDP-MANNOSE MANNOSYL HYDROLASE"/>
    <property type="match status" value="1"/>
</dbReference>
<comment type="cofactor">
    <cofactor evidence="1">
        <name>Mg(2+)</name>
        <dbReference type="ChEBI" id="CHEBI:18420"/>
    </cofactor>
</comment>
<keyword evidence="5" id="KW-1185">Reference proteome</keyword>
<feature type="domain" description="Nudix hydrolase" evidence="3">
    <location>
        <begin position="29"/>
        <end position="155"/>
    </location>
</feature>
<evidence type="ECO:0000313" key="5">
    <source>
        <dbReference type="Proteomes" id="UP001235094"/>
    </source>
</evidence>
<dbReference type="EMBL" id="JAUSVR010000017">
    <property type="protein sequence ID" value="MDQ0512874.1"/>
    <property type="molecule type" value="Genomic_DNA"/>
</dbReference>
<dbReference type="InterPro" id="IPR020476">
    <property type="entry name" value="Nudix_hydrolase"/>
</dbReference>
<dbReference type="InterPro" id="IPR015797">
    <property type="entry name" value="NUDIX_hydrolase-like_dom_sf"/>
</dbReference>
<evidence type="ECO:0000256" key="1">
    <source>
        <dbReference type="ARBA" id="ARBA00001946"/>
    </source>
</evidence>
<dbReference type="SUPFAM" id="SSF55811">
    <property type="entry name" value="Nudix"/>
    <property type="match status" value="1"/>
</dbReference>
<evidence type="ECO:0000256" key="2">
    <source>
        <dbReference type="ARBA" id="ARBA00022801"/>
    </source>
</evidence>
<keyword evidence="2" id="KW-0378">Hydrolase</keyword>
<dbReference type="Pfam" id="PF00293">
    <property type="entry name" value="NUDIX"/>
    <property type="match status" value="1"/>
</dbReference>
<dbReference type="PROSITE" id="PS51462">
    <property type="entry name" value="NUDIX"/>
    <property type="match status" value="1"/>
</dbReference>
<evidence type="ECO:0000259" key="3">
    <source>
        <dbReference type="PROSITE" id="PS51462"/>
    </source>
</evidence>
<dbReference type="Gene3D" id="3.90.79.10">
    <property type="entry name" value="Nucleoside Triphosphate Pyrophosphohydrolase"/>
    <property type="match status" value="1"/>
</dbReference>
<gene>
    <name evidence="4" type="ORF">QOZ99_003789</name>
</gene>
<reference evidence="4 5" key="1">
    <citation type="submission" date="2023-07" db="EMBL/GenBank/DDBJ databases">
        <title>Genomic Encyclopedia of Type Strains, Phase IV (KMG-IV): sequencing the most valuable type-strain genomes for metagenomic binning, comparative biology and taxonomic classification.</title>
        <authorList>
            <person name="Goeker M."/>
        </authorList>
    </citation>
    <scope>NUCLEOTIDE SEQUENCE [LARGE SCALE GENOMIC DNA]</scope>
    <source>
        <strain evidence="4 5">DSM 15561</strain>
    </source>
</reference>
<dbReference type="PRINTS" id="PR00502">
    <property type="entry name" value="NUDIXFAMILY"/>
</dbReference>
<comment type="caution">
    <text evidence="4">The sequence shown here is derived from an EMBL/GenBank/DDBJ whole genome shotgun (WGS) entry which is preliminary data.</text>
</comment>